<dbReference type="PANTHER" id="PTHR39327">
    <property type="match status" value="1"/>
</dbReference>
<reference evidence="3" key="1">
    <citation type="submission" date="2020-10" db="EMBL/GenBank/DDBJ databases">
        <authorList>
            <person name="Hahn C.J."/>
            <person name="Laso-Perez R."/>
            <person name="Vulcano F."/>
            <person name="Vaziourakis K.-M."/>
            <person name="Stokke R."/>
            <person name="Steen I.H."/>
            <person name="Teske A."/>
            <person name="Boetius A."/>
            <person name="Liebeke M."/>
            <person name="Amann R."/>
            <person name="Knittel K."/>
        </authorList>
    </citation>
    <scope>NUCLEOTIDE SEQUENCE</scope>
    <source>
        <strain evidence="4">Gfbio:e3339647-f889-4370-9287-4fb5cb688e4c:AG392D22_GoMArc1</strain>
        <strain evidence="3">Gfbio:e3339647-f889-4370-9287-4fb5cb688e4c:AG394J04_GoMArc1</strain>
    </source>
</reference>
<feature type="region of interest" description="Disordered" evidence="1">
    <location>
        <begin position="47"/>
        <end position="118"/>
    </location>
</feature>
<name>A0A811T592_9EURY</name>
<dbReference type="SUPFAM" id="SSF54001">
    <property type="entry name" value="Cysteine proteinases"/>
    <property type="match status" value="1"/>
</dbReference>
<dbReference type="EMBL" id="CAJHIS010000005">
    <property type="protein sequence ID" value="CAD6492496.1"/>
    <property type="molecule type" value="Genomic_DNA"/>
</dbReference>
<dbReference type="Proteomes" id="UP000603056">
    <property type="component" value="Unassembled WGS sequence"/>
</dbReference>
<dbReference type="InterPro" id="IPR010319">
    <property type="entry name" value="Transglutaminase-like_Cys_pept"/>
</dbReference>
<keyword evidence="2" id="KW-1133">Transmembrane helix</keyword>
<organism evidence="3 5">
    <name type="scientific">Candidatus Argoarchaeum ethanivorans</name>
    <dbReference type="NCBI Taxonomy" id="2608793"/>
    <lineage>
        <taxon>Archaea</taxon>
        <taxon>Methanobacteriati</taxon>
        <taxon>Methanobacteriota</taxon>
        <taxon>Stenosarchaea group</taxon>
        <taxon>Methanomicrobia</taxon>
        <taxon>Methanosarcinales</taxon>
        <taxon>Methanosarcinales incertae sedis</taxon>
        <taxon>GOM Arc I cluster</taxon>
        <taxon>Candidatus Argoarchaeum</taxon>
    </lineage>
</organism>
<keyword evidence="2" id="KW-0472">Membrane</keyword>
<feature type="transmembrane region" description="Helical" evidence="2">
    <location>
        <begin position="7"/>
        <end position="26"/>
    </location>
</feature>
<evidence type="ECO:0000313" key="3">
    <source>
        <dbReference type="EMBL" id="CAD6490810.1"/>
    </source>
</evidence>
<evidence type="ECO:0000256" key="1">
    <source>
        <dbReference type="SAM" id="MobiDB-lite"/>
    </source>
</evidence>
<comment type="caution">
    <text evidence="3">The sequence shown here is derived from an EMBL/GenBank/DDBJ whole genome shotgun (WGS) entry which is preliminary data.</text>
</comment>
<evidence type="ECO:0000313" key="4">
    <source>
        <dbReference type="EMBL" id="CAD6492496.1"/>
    </source>
</evidence>
<dbReference type="EMBL" id="CAJHIP010000001">
    <property type="protein sequence ID" value="CAD6490810.1"/>
    <property type="molecule type" value="Genomic_DNA"/>
</dbReference>
<gene>
    <name evidence="4" type="ORF">EMLJLAPB_00300</name>
    <name evidence="3" type="ORF">FFODKBPE_00022</name>
</gene>
<dbReference type="AlphaFoldDB" id="A0A811T592"/>
<keyword evidence="2" id="KW-0812">Transmembrane</keyword>
<feature type="compositionally biased region" description="Basic and acidic residues" evidence="1">
    <location>
        <begin position="63"/>
        <end position="79"/>
    </location>
</feature>
<evidence type="ECO:0000256" key="2">
    <source>
        <dbReference type="SAM" id="Phobius"/>
    </source>
</evidence>
<protein>
    <recommendedName>
        <fullName evidence="6">Transglutaminase-like domain-containing protein</fullName>
    </recommendedName>
</protein>
<dbReference type="Gene3D" id="3.10.620.30">
    <property type="match status" value="1"/>
</dbReference>
<dbReference type="PANTHER" id="PTHR39327:SF1">
    <property type="entry name" value="BLR5470 PROTEIN"/>
    <property type="match status" value="1"/>
</dbReference>
<proteinExistence type="predicted"/>
<sequence length="308" mass="35590">MKMNKFHIFIVIILLFVFAVFGYYIYSYNQDFQQDLAEHQSNIQSAKNKQASIDKQFEQTQQQKEKSLEQQEISQKLKDEDGDGLTYEQEIRLGTNDNERDTDGDGIDDNEDKHPAGGGQTYKITVYWTHRGLPHSTQFGIAEDKYWHYKSQPRSSCCDDWAKFVTPDDPTIQTIAQDVADASISTGDTNKARIAINFVESMVYEYDIDYISQLEWPKYPIETIIDQRGDCEDTSFLMASILEALDYDTIILIYSDHAAVGVWCDSCSGTYYNYDGKKYFFLETTGYADNWEIGKIWGKYETESPRII</sequence>
<evidence type="ECO:0008006" key="6">
    <source>
        <dbReference type="Google" id="ProtNLM"/>
    </source>
</evidence>
<accession>A0A811T592</accession>
<dbReference type="Proteomes" id="UP000634805">
    <property type="component" value="Unassembled WGS sequence"/>
</dbReference>
<dbReference type="InterPro" id="IPR038765">
    <property type="entry name" value="Papain-like_cys_pep_sf"/>
</dbReference>
<evidence type="ECO:0000313" key="5">
    <source>
        <dbReference type="Proteomes" id="UP000603056"/>
    </source>
</evidence>